<feature type="non-terminal residue" evidence="7">
    <location>
        <position position="108"/>
    </location>
</feature>
<evidence type="ECO:0000256" key="5">
    <source>
        <dbReference type="SAM" id="MobiDB-lite"/>
    </source>
</evidence>
<evidence type="ECO:0000256" key="2">
    <source>
        <dbReference type="ARBA" id="ARBA00022771"/>
    </source>
</evidence>
<feature type="region of interest" description="Disordered" evidence="5">
    <location>
        <begin position="84"/>
        <end position="108"/>
    </location>
</feature>
<dbReference type="PROSITE" id="PS50966">
    <property type="entry name" value="ZF_SWIM"/>
    <property type="match status" value="1"/>
</dbReference>
<evidence type="ECO:0000256" key="1">
    <source>
        <dbReference type="ARBA" id="ARBA00022723"/>
    </source>
</evidence>
<organism evidence="7 8">
    <name type="scientific">Thlaspi arvense</name>
    <name type="common">Field penny-cress</name>
    <dbReference type="NCBI Taxonomy" id="13288"/>
    <lineage>
        <taxon>Eukaryota</taxon>
        <taxon>Viridiplantae</taxon>
        <taxon>Streptophyta</taxon>
        <taxon>Embryophyta</taxon>
        <taxon>Tracheophyta</taxon>
        <taxon>Spermatophyta</taxon>
        <taxon>Magnoliopsida</taxon>
        <taxon>eudicotyledons</taxon>
        <taxon>Gunneridae</taxon>
        <taxon>Pentapetalae</taxon>
        <taxon>rosids</taxon>
        <taxon>malvids</taxon>
        <taxon>Brassicales</taxon>
        <taxon>Brassicaceae</taxon>
        <taxon>Thlaspideae</taxon>
        <taxon>Thlaspi</taxon>
    </lineage>
</organism>
<reference evidence="7 8" key="1">
    <citation type="submission" date="2022-03" db="EMBL/GenBank/DDBJ databases">
        <authorList>
            <person name="Nunn A."/>
            <person name="Chopra R."/>
            <person name="Nunn A."/>
            <person name="Contreras Garrido A."/>
        </authorList>
    </citation>
    <scope>NUCLEOTIDE SEQUENCE [LARGE SCALE GENOMIC DNA]</scope>
</reference>
<proteinExistence type="predicted"/>
<dbReference type="Proteomes" id="UP000836841">
    <property type="component" value="Chromosome 5"/>
</dbReference>
<feature type="domain" description="SWIM-type" evidence="6">
    <location>
        <begin position="16"/>
        <end position="48"/>
    </location>
</feature>
<evidence type="ECO:0000313" key="7">
    <source>
        <dbReference type="EMBL" id="CAH2065398.1"/>
    </source>
</evidence>
<dbReference type="SMART" id="SM00575">
    <property type="entry name" value="ZnF_PMZ"/>
    <property type="match status" value="1"/>
</dbReference>
<protein>
    <recommendedName>
        <fullName evidence="6">SWIM-type domain-containing protein</fullName>
    </recommendedName>
</protein>
<dbReference type="GO" id="GO:0008270">
    <property type="term" value="F:zinc ion binding"/>
    <property type="evidence" value="ECO:0007669"/>
    <property type="project" value="UniProtKB-KW"/>
</dbReference>
<feature type="compositionally biased region" description="Basic residues" evidence="5">
    <location>
        <begin position="85"/>
        <end position="99"/>
    </location>
</feature>
<dbReference type="EMBL" id="OU466861">
    <property type="protein sequence ID" value="CAH2065398.1"/>
    <property type="molecule type" value="Genomic_DNA"/>
</dbReference>
<evidence type="ECO:0000256" key="3">
    <source>
        <dbReference type="ARBA" id="ARBA00022833"/>
    </source>
</evidence>
<keyword evidence="1" id="KW-0479">Metal-binding</keyword>
<keyword evidence="3" id="KW-0862">Zinc</keyword>
<keyword evidence="8" id="KW-1185">Reference proteome</keyword>
<sequence>TRNVGFKVTSGTSVAHHVSLDKRTCTCPEFKMLLIPCQYAIAAITINNLSSCGKKHCRVVLPVPNPDDIDVPTDVREGVVVLPPKTKHPLGRPPTKKKFSISEIPVVP</sequence>
<dbReference type="Pfam" id="PF04434">
    <property type="entry name" value="SWIM"/>
    <property type="match status" value="1"/>
</dbReference>
<evidence type="ECO:0000256" key="4">
    <source>
        <dbReference type="PROSITE-ProRule" id="PRU00325"/>
    </source>
</evidence>
<name>A0AAU9SI02_THLAR</name>
<evidence type="ECO:0000259" key="6">
    <source>
        <dbReference type="PROSITE" id="PS50966"/>
    </source>
</evidence>
<accession>A0AAU9SI02</accession>
<gene>
    <name evidence="7" type="ORF">TAV2_LOCUS15745</name>
</gene>
<dbReference type="InterPro" id="IPR006564">
    <property type="entry name" value="Znf_PMZ"/>
</dbReference>
<feature type="non-terminal residue" evidence="7">
    <location>
        <position position="1"/>
    </location>
</feature>
<dbReference type="AlphaFoldDB" id="A0AAU9SI02"/>
<keyword evidence="2 4" id="KW-0863">Zinc-finger</keyword>
<evidence type="ECO:0000313" key="8">
    <source>
        <dbReference type="Proteomes" id="UP000836841"/>
    </source>
</evidence>
<dbReference type="InterPro" id="IPR007527">
    <property type="entry name" value="Znf_SWIM"/>
</dbReference>